<evidence type="ECO:0000259" key="2">
    <source>
        <dbReference type="PROSITE" id="PS50104"/>
    </source>
</evidence>
<sequence>MKMSKQDETRFRDAAIDAFRGDGDLELMLSDIGLHPRHWPARRGLSPAEGWNQALHVLADSDVDGGQLALVRRAYQDRPRNPVFSSLITRYDSPDPVDPADPVGSSEPAAAAGGVKWDFFISYTQKDRSWAEWAAWTLEKNGYRVLIQAWDFVAGSSWTNKMQDGVVHATRMIAVLSAAYIESAYGTAEWQAMFRRDPLGAERRLIPVRVEECERPGLLDATGCDLFGVEEQIAVRRLLRCAEGAVRGRLKPDLPPPFPTTSAVPAPVGFPGGT</sequence>
<reference evidence="3 4" key="1">
    <citation type="submission" date="2016-10" db="EMBL/GenBank/DDBJ databases">
        <authorList>
            <person name="de Groot N.N."/>
        </authorList>
    </citation>
    <scope>NUCLEOTIDE SEQUENCE [LARGE SCALE GENOMIC DNA]</scope>
    <source>
        <strain evidence="3 4">DSM 43941</strain>
    </source>
</reference>
<dbReference type="GO" id="GO:0007165">
    <property type="term" value="P:signal transduction"/>
    <property type="evidence" value="ECO:0007669"/>
    <property type="project" value="InterPro"/>
</dbReference>
<keyword evidence="4" id="KW-1185">Reference proteome</keyword>
<evidence type="ECO:0000256" key="1">
    <source>
        <dbReference type="SAM" id="MobiDB-lite"/>
    </source>
</evidence>
<name>A0A1H2AJ06_9ACTN</name>
<protein>
    <submittedName>
        <fullName evidence="3">TIR domain-containing protein</fullName>
    </submittedName>
</protein>
<dbReference type="Pfam" id="PF13676">
    <property type="entry name" value="TIR_2"/>
    <property type="match status" value="1"/>
</dbReference>
<feature type="region of interest" description="Disordered" evidence="1">
    <location>
        <begin position="252"/>
        <end position="274"/>
    </location>
</feature>
<organism evidence="3 4">
    <name type="scientific">Actinoplanes derwentensis</name>
    <dbReference type="NCBI Taxonomy" id="113562"/>
    <lineage>
        <taxon>Bacteria</taxon>
        <taxon>Bacillati</taxon>
        <taxon>Actinomycetota</taxon>
        <taxon>Actinomycetes</taxon>
        <taxon>Micromonosporales</taxon>
        <taxon>Micromonosporaceae</taxon>
        <taxon>Actinoplanes</taxon>
    </lineage>
</organism>
<dbReference type="EMBL" id="LT629758">
    <property type="protein sequence ID" value="SDT45938.1"/>
    <property type="molecule type" value="Genomic_DNA"/>
</dbReference>
<evidence type="ECO:0000313" key="3">
    <source>
        <dbReference type="EMBL" id="SDT45938.1"/>
    </source>
</evidence>
<feature type="domain" description="TIR" evidence="2">
    <location>
        <begin position="115"/>
        <end position="246"/>
    </location>
</feature>
<dbReference type="Proteomes" id="UP000198688">
    <property type="component" value="Chromosome I"/>
</dbReference>
<dbReference type="AlphaFoldDB" id="A0A1H2AJ06"/>
<gene>
    <name evidence="3" type="ORF">SAMN04489716_3896</name>
</gene>
<dbReference type="InterPro" id="IPR000157">
    <property type="entry name" value="TIR_dom"/>
</dbReference>
<dbReference type="Gene3D" id="3.40.50.10140">
    <property type="entry name" value="Toll/interleukin-1 receptor homology (TIR) domain"/>
    <property type="match status" value="1"/>
</dbReference>
<proteinExistence type="predicted"/>
<dbReference type="InterPro" id="IPR035897">
    <property type="entry name" value="Toll_tir_struct_dom_sf"/>
</dbReference>
<dbReference type="SUPFAM" id="SSF52200">
    <property type="entry name" value="Toll/Interleukin receptor TIR domain"/>
    <property type="match status" value="1"/>
</dbReference>
<evidence type="ECO:0000313" key="4">
    <source>
        <dbReference type="Proteomes" id="UP000198688"/>
    </source>
</evidence>
<dbReference type="PROSITE" id="PS50104">
    <property type="entry name" value="TIR"/>
    <property type="match status" value="1"/>
</dbReference>
<dbReference type="RefSeq" id="WP_197686285.1">
    <property type="nucleotide sequence ID" value="NZ_BOMJ01000115.1"/>
</dbReference>
<accession>A0A1H2AJ06</accession>
<dbReference type="Pfam" id="PF19955">
    <property type="entry name" value="EAD1"/>
    <property type="match status" value="1"/>
</dbReference>
<dbReference type="InterPro" id="IPR045430">
    <property type="entry name" value="EAD1"/>
</dbReference>
<dbReference type="STRING" id="113562.SAMN04489716_3896"/>